<dbReference type="PROSITE" id="PS50878">
    <property type="entry name" value="RT_POL"/>
    <property type="match status" value="1"/>
</dbReference>
<dbReference type="GeneTree" id="ENSGT00940000163630"/>
<dbReference type="PANTHER" id="PTHR31635:SF196">
    <property type="entry name" value="REVERSE TRANSCRIPTASE DOMAIN-CONTAINING PROTEIN-RELATED"/>
    <property type="match status" value="1"/>
</dbReference>
<dbReference type="Ensembl" id="ENSXETT00000116540">
    <property type="protein sequence ID" value="ENSXETP00000112197"/>
    <property type="gene ID" value="ENSXETG00000042602"/>
</dbReference>
<accession>A0A803JW29</accession>
<dbReference type="CDD" id="cd01650">
    <property type="entry name" value="RT_nLTR_like"/>
    <property type="match status" value="1"/>
</dbReference>
<feature type="domain" description="Reverse transcriptase" evidence="1">
    <location>
        <begin position="391"/>
        <end position="662"/>
    </location>
</feature>
<reference evidence="2" key="1">
    <citation type="journal article" date="2010" name="Science">
        <title>The genome of the Western clawed frog Xenopus tropicalis.</title>
        <authorList>
            <person name="Hellsten U."/>
            <person name="Harland R.M."/>
            <person name="Gilchrist M.J."/>
            <person name="Hendrix D."/>
            <person name="Jurka J."/>
            <person name="Kapitonov V."/>
            <person name="Ovcharenko I."/>
            <person name="Putnam N.H."/>
            <person name="Shu S."/>
            <person name="Taher L."/>
            <person name="Blitz I.L."/>
            <person name="Blumberg B."/>
            <person name="Dichmann D.S."/>
            <person name="Dubchak I."/>
            <person name="Amaya E."/>
            <person name="Detter J.C."/>
            <person name="Fletcher R."/>
            <person name="Gerhard D.S."/>
            <person name="Goodstein D."/>
            <person name="Graves T."/>
            <person name="Grigoriev I.V."/>
            <person name="Grimwood J."/>
            <person name="Kawashima T."/>
            <person name="Lindquist E."/>
            <person name="Lucas S.M."/>
            <person name="Mead P.E."/>
            <person name="Mitros T."/>
            <person name="Ogino H."/>
            <person name="Ohta Y."/>
            <person name="Poliakov A.V."/>
            <person name="Pollet N."/>
            <person name="Robert J."/>
            <person name="Salamov A."/>
            <person name="Sater A.K."/>
            <person name="Schmutz J."/>
            <person name="Terry A."/>
            <person name="Vize P.D."/>
            <person name="Warren W.C."/>
            <person name="Wells D."/>
            <person name="Wills A."/>
            <person name="Wilson R.K."/>
            <person name="Zimmerman L.B."/>
            <person name="Zorn A.M."/>
            <person name="Grainger R."/>
            <person name="Grammer T."/>
            <person name="Khokha M.K."/>
            <person name="Richardson P.M."/>
            <person name="Rokhsar D.S."/>
        </authorList>
    </citation>
    <scope>NUCLEOTIDE SEQUENCE [LARGE SCALE GENOMIC DNA]</scope>
    <source>
        <strain evidence="2">Nigerian</strain>
    </source>
</reference>
<name>A0A803JW29_XENTR</name>
<evidence type="ECO:0000313" key="2">
    <source>
        <dbReference type="Ensembl" id="ENSXETP00000112197"/>
    </source>
</evidence>
<dbReference type="Pfam" id="PF00078">
    <property type="entry name" value="RVT_1"/>
    <property type="match status" value="1"/>
</dbReference>
<proteinExistence type="predicted"/>
<dbReference type="AlphaFoldDB" id="A0A803JW29"/>
<reference evidence="2" key="2">
    <citation type="submission" date="2021-03" db="UniProtKB">
        <authorList>
            <consortium name="Ensembl"/>
        </authorList>
    </citation>
    <scope>IDENTIFICATION</scope>
</reference>
<dbReference type="Gene3D" id="3.60.10.10">
    <property type="entry name" value="Endonuclease/exonuclease/phosphatase"/>
    <property type="match status" value="1"/>
</dbReference>
<dbReference type="PANTHER" id="PTHR31635">
    <property type="entry name" value="REVERSE TRANSCRIPTASE DOMAIN-CONTAINING PROTEIN-RELATED"/>
    <property type="match status" value="1"/>
</dbReference>
<dbReference type="Pfam" id="PF14529">
    <property type="entry name" value="Exo_endo_phos_2"/>
    <property type="match status" value="1"/>
</dbReference>
<dbReference type="SUPFAM" id="SSF56672">
    <property type="entry name" value="DNA/RNA polymerases"/>
    <property type="match status" value="1"/>
</dbReference>
<dbReference type="GO" id="GO:0003824">
    <property type="term" value="F:catalytic activity"/>
    <property type="evidence" value="ECO:0007669"/>
    <property type="project" value="InterPro"/>
</dbReference>
<dbReference type="InParanoid" id="A0A803JW29"/>
<organism evidence="2">
    <name type="scientific">Xenopus tropicalis</name>
    <name type="common">Western clawed frog</name>
    <name type="synonym">Silurana tropicalis</name>
    <dbReference type="NCBI Taxonomy" id="8364"/>
    <lineage>
        <taxon>Eukaryota</taxon>
        <taxon>Metazoa</taxon>
        <taxon>Chordata</taxon>
        <taxon>Craniata</taxon>
        <taxon>Vertebrata</taxon>
        <taxon>Euteleostomi</taxon>
        <taxon>Amphibia</taxon>
        <taxon>Batrachia</taxon>
        <taxon>Anura</taxon>
        <taxon>Pipoidea</taxon>
        <taxon>Pipidae</taxon>
        <taxon>Xenopodinae</taxon>
        <taxon>Xenopus</taxon>
        <taxon>Silurana</taxon>
    </lineage>
</organism>
<dbReference type="InterPro" id="IPR043502">
    <property type="entry name" value="DNA/RNA_pol_sf"/>
</dbReference>
<dbReference type="SUPFAM" id="SSF56219">
    <property type="entry name" value="DNase I-like"/>
    <property type="match status" value="1"/>
</dbReference>
<protein>
    <recommendedName>
        <fullName evidence="1">Reverse transcriptase domain-containing protein</fullName>
    </recommendedName>
</protein>
<dbReference type="InterPro" id="IPR000477">
    <property type="entry name" value="RT_dom"/>
</dbReference>
<evidence type="ECO:0000259" key="1">
    <source>
        <dbReference type="PROSITE" id="PS50878"/>
    </source>
</evidence>
<sequence length="1090" mass="123604">MGKPLTIANIYIPPPFSDEILYSIMDKIAKMPFAPIIIMGDFNNVMNGAIDRLPIPNRVDQTLSRWLDTFHLTDLWRARNIGSKQFTCFNAAHNTLSRIDLALGSPDIAQATNDIQIMARGISDHSPIILKVQLNPEPQDRTWRLSQYWINHPDIETPIADSIVEFLALNEGTASKPIVWDTLKAYVRGEYITHIAYLKKQHTMQIDKLQQQTLDKEAQYVANPGPDTLSELQNSQADLLLMQTQKVKKDILYHKTNILESGDKCGKLLAYLSRDPAQNTAISNIATSSGNYTSHPKTINEIFREYYLTLYKSKLTVEPDDIAAYIARINLPILDAQGRHLLEAPITAQEVSDAIQTFPAGKTPGIDGLPMEWYRKYQKELTPSLVSLFNDVREGAPLPDSMRRAMIIVLPKPGKDPRECASYRPISLMNCDAKILAKILARRLNQVITQLIEIDQSGFIPTRTTDINIRRLYTNLSVTHDNVGSRVIATLDNEKAFDSVEWAYLWATLQSMGFKENFTKWIQALYRGPEATIRTNQNISLPFALQRGTRQGCPLSPLLFAIAMEPLATLIRQSPRIGGLKLGGVTEKISLFADDTLLYLANPGIELNIALDIINKHTNYSGLKINWSKSAVFPIDPQPLPPPQLPGGLQWTEEFKYLGIRIQRNIHKFVELNLLPLLQTVEQKVKAWTRLPLSLIGRINLFKMVILPKFTYIFRQSPTKIPNSFFTKIRALLIQLYWHPSTPKISIAKLQLPTQAGGLAAPNLFLYYIAAKLTTANWWAAPTLDNPATRLEAQTVGSYEELKNLLYRGCSYTPKATPLMKEIVWAWNTALSLFPKPQNHCSELTPLWCNPKLQHLQTIPDPQLWASFQVKYIQDIVKEGKLLDFQTLKNNFNLPNKMLFRYLQLRHAVHSQFQGTTLQTTPSRIEEQAHTCPHTKALSCSYALLALANDTFLNKLYNKWLIDIPDMNKEQWKETLDSIFDYIVASRDRLIQYKFLHRAYITPKVLAKIFPSQTDECPRCHQSPADFIHMVWTCSKIASFWTEVADYISDLTSTPITVTPSGMLLNQITDLAPTTAERALISILPSNAHI</sequence>
<dbReference type="InterPro" id="IPR005135">
    <property type="entry name" value="Endo/exonuclease/phosphatase"/>
</dbReference>
<dbReference type="InterPro" id="IPR036691">
    <property type="entry name" value="Endo/exonu/phosph_ase_sf"/>
</dbReference>